<gene>
    <name evidence="11" type="ORF">DOTSEDRAFT_75492</name>
</gene>
<dbReference type="Pfam" id="PF07519">
    <property type="entry name" value="Tannase"/>
    <property type="match status" value="1"/>
</dbReference>
<keyword evidence="6 10" id="KW-0378">Hydrolase</keyword>
<keyword evidence="5 10" id="KW-0732">Signal</keyword>
<comment type="catalytic activity">
    <reaction evidence="9">
        <text>feruloyl-polysaccharide + H2O = ferulate + polysaccharide.</text>
        <dbReference type="EC" id="3.1.1.73"/>
    </reaction>
</comment>
<dbReference type="HOGENOM" id="CLU_014819_1_0_1"/>
<dbReference type="eggNOG" id="ENOG502QPXZ">
    <property type="taxonomic scope" value="Eukaryota"/>
</dbReference>
<proteinExistence type="inferred from homology"/>
<dbReference type="EC" id="3.1.1.-" evidence="10"/>
<dbReference type="AlphaFoldDB" id="M2YIP1"/>
<sequence length="537" mass="59055">MLRALPLAVATLGLVQGHNIILQDPESACSAIATSFQRENVTVNFSQYVKAGTNVSLDQSTADLRSCTLPSQVVPVDLCRVAMYVSTTNRSGITLEAWLPTNWTGRFMATGNGGLSGCLQYEDVAYGTSFGFATVGANNGHNGTRGLAFQNNPDVVEDFAWRSLYTETVVGKDITKVYYSKQQIPGKSYYVGCSTGGRQGFKMVQDFPELFDGVLVGAPALAFDNLTSWSGHFLPITGSNTSDTFVSADKWALVHADILKQCDALDGVDDGILEDPTLCRYKPVELQCSSKANDTSKCLTAKQTVTVQRIFEDYYSEHGALIFPRMQPGSEIASSYLEYNGQPFIYTSDWFRYAIFNDPNWDPATLNASTAAYAAALNPSNVETWNGDLGPFKARGGRILHYHGQMDSIITSENSPRYYDYVAATMGQSPSDLDEFYRFFRIGGMDHCLGGLGAYVLGQIYLEGQADDAQHNLLQRIIEWVEEGADAAPESVTGVRYVNDTVALGVDFERAHCKYPLRNECVDPENYKDPKSWRCVS</sequence>
<dbReference type="InterPro" id="IPR029058">
    <property type="entry name" value="AB_hydrolase_fold"/>
</dbReference>
<protein>
    <recommendedName>
        <fullName evidence="10">Carboxylic ester hydrolase</fullName>
        <ecNumber evidence="10">3.1.1.-</ecNumber>
    </recommendedName>
</protein>
<keyword evidence="3" id="KW-0624">Polysaccharide degradation</keyword>
<reference evidence="12" key="1">
    <citation type="journal article" date="2012" name="PLoS Genet.">
        <title>The genomes of the fungal plant pathogens Cladosporium fulvum and Dothistroma septosporum reveal adaptation to different hosts and lifestyles but also signatures of common ancestry.</title>
        <authorList>
            <person name="de Wit P.J.G.M."/>
            <person name="van der Burgt A."/>
            <person name="Oekmen B."/>
            <person name="Stergiopoulos I."/>
            <person name="Abd-Elsalam K.A."/>
            <person name="Aerts A.L."/>
            <person name="Bahkali A.H."/>
            <person name="Beenen H.G."/>
            <person name="Chettri P."/>
            <person name="Cox M.P."/>
            <person name="Datema E."/>
            <person name="de Vries R.P."/>
            <person name="Dhillon B."/>
            <person name="Ganley A.R."/>
            <person name="Griffiths S.A."/>
            <person name="Guo Y."/>
            <person name="Hamelin R.C."/>
            <person name="Henrissat B."/>
            <person name="Kabir M.S."/>
            <person name="Jashni M.K."/>
            <person name="Kema G."/>
            <person name="Klaubauf S."/>
            <person name="Lapidus A."/>
            <person name="Levasseur A."/>
            <person name="Lindquist E."/>
            <person name="Mehrabi R."/>
            <person name="Ohm R.A."/>
            <person name="Owen T.J."/>
            <person name="Salamov A."/>
            <person name="Schwelm A."/>
            <person name="Schijlen E."/>
            <person name="Sun H."/>
            <person name="van den Burg H.A."/>
            <person name="van Ham R.C.H.J."/>
            <person name="Zhang S."/>
            <person name="Goodwin S.B."/>
            <person name="Grigoriev I.V."/>
            <person name="Collemare J."/>
            <person name="Bradshaw R.E."/>
        </authorList>
    </citation>
    <scope>NUCLEOTIDE SEQUENCE [LARGE SCALE GENOMIC DNA]</scope>
    <source>
        <strain evidence="12">NZE10 / CBS 128990</strain>
    </source>
</reference>
<comment type="similarity">
    <text evidence="1 10">Belongs to the tannase family.</text>
</comment>
<dbReference type="Proteomes" id="UP000016933">
    <property type="component" value="Unassembled WGS sequence"/>
</dbReference>
<dbReference type="GO" id="GO:0030600">
    <property type="term" value="F:feruloyl esterase activity"/>
    <property type="evidence" value="ECO:0007669"/>
    <property type="project" value="UniProtKB-EC"/>
</dbReference>
<keyword evidence="8" id="KW-1015">Disulfide bond</keyword>
<evidence type="ECO:0000256" key="7">
    <source>
        <dbReference type="ARBA" id="ARBA00022837"/>
    </source>
</evidence>
<dbReference type="PANTHER" id="PTHR33938">
    <property type="entry name" value="FERULOYL ESTERASE B-RELATED"/>
    <property type="match status" value="1"/>
</dbReference>
<keyword evidence="7" id="KW-0106">Calcium</keyword>
<organism evidence="11 12">
    <name type="scientific">Dothistroma septosporum (strain NZE10 / CBS 128990)</name>
    <name type="common">Red band needle blight fungus</name>
    <name type="synonym">Mycosphaerella pini</name>
    <dbReference type="NCBI Taxonomy" id="675120"/>
    <lineage>
        <taxon>Eukaryota</taxon>
        <taxon>Fungi</taxon>
        <taxon>Dikarya</taxon>
        <taxon>Ascomycota</taxon>
        <taxon>Pezizomycotina</taxon>
        <taxon>Dothideomycetes</taxon>
        <taxon>Dothideomycetidae</taxon>
        <taxon>Mycosphaerellales</taxon>
        <taxon>Mycosphaerellaceae</taxon>
        <taxon>Dothistroma</taxon>
    </lineage>
</organism>
<evidence type="ECO:0000256" key="10">
    <source>
        <dbReference type="RuleBase" id="RU361238"/>
    </source>
</evidence>
<evidence type="ECO:0000256" key="3">
    <source>
        <dbReference type="ARBA" id="ARBA00022651"/>
    </source>
</evidence>
<feature type="chain" id="PRO_5005140247" description="Carboxylic ester hydrolase" evidence="10">
    <location>
        <begin position="18"/>
        <end position="537"/>
    </location>
</feature>
<dbReference type="InterPro" id="IPR011118">
    <property type="entry name" value="Tannase/feruloyl_esterase"/>
</dbReference>
<dbReference type="GO" id="GO:0045493">
    <property type="term" value="P:xylan catabolic process"/>
    <property type="evidence" value="ECO:0007669"/>
    <property type="project" value="UniProtKB-KW"/>
</dbReference>
<keyword evidence="3" id="KW-0858">Xylan degradation</keyword>
<dbReference type="GO" id="GO:0046872">
    <property type="term" value="F:metal ion binding"/>
    <property type="evidence" value="ECO:0007669"/>
    <property type="project" value="UniProtKB-KW"/>
</dbReference>
<evidence type="ECO:0000256" key="9">
    <source>
        <dbReference type="ARBA" id="ARBA00034075"/>
    </source>
</evidence>
<dbReference type="OrthoDB" id="3039123at2759"/>
<accession>M2YIP1</accession>
<dbReference type="EMBL" id="KB446546">
    <property type="protein sequence ID" value="EME38776.1"/>
    <property type="molecule type" value="Genomic_DNA"/>
</dbReference>
<evidence type="ECO:0000256" key="2">
    <source>
        <dbReference type="ARBA" id="ARBA00022487"/>
    </source>
</evidence>
<evidence type="ECO:0000256" key="6">
    <source>
        <dbReference type="ARBA" id="ARBA00022801"/>
    </source>
</evidence>
<keyword evidence="2" id="KW-0719">Serine esterase</keyword>
<dbReference type="PANTHER" id="PTHR33938:SF15">
    <property type="entry name" value="FERULOYL ESTERASE B-RELATED"/>
    <property type="match status" value="1"/>
</dbReference>
<name>M2YIP1_DOTSN</name>
<reference evidence="11 12" key="2">
    <citation type="journal article" date="2012" name="PLoS Pathog.">
        <title>Diverse lifestyles and strategies of plant pathogenesis encoded in the genomes of eighteen Dothideomycetes fungi.</title>
        <authorList>
            <person name="Ohm R.A."/>
            <person name="Feau N."/>
            <person name="Henrissat B."/>
            <person name="Schoch C.L."/>
            <person name="Horwitz B.A."/>
            <person name="Barry K.W."/>
            <person name="Condon B.J."/>
            <person name="Copeland A.C."/>
            <person name="Dhillon B."/>
            <person name="Glaser F."/>
            <person name="Hesse C.N."/>
            <person name="Kosti I."/>
            <person name="LaButti K."/>
            <person name="Lindquist E.A."/>
            <person name="Lucas S."/>
            <person name="Salamov A.A."/>
            <person name="Bradshaw R.E."/>
            <person name="Ciuffetti L."/>
            <person name="Hamelin R.C."/>
            <person name="Kema G.H.J."/>
            <person name="Lawrence C."/>
            <person name="Scott J.A."/>
            <person name="Spatafora J.W."/>
            <person name="Turgeon B.G."/>
            <person name="de Wit P.J.G.M."/>
            <person name="Zhong S."/>
            <person name="Goodwin S.B."/>
            <person name="Grigoriev I.V."/>
        </authorList>
    </citation>
    <scope>NUCLEOTIDE SEQUENCE [LARGE SCALE GENOMIC DNA]</scope>
    <source>
        <strain evidence="12">NZE10 / CBS 128990</strain>
    </source>
</reference>
<dbReference type="SUPFAM" id="SSF53474">
    <property type="entry name" value="alpha/beta-Hydrolases"/>
    <property type="match status" value="1"/>
</dbReference>
<keyword evidence="12" id="KW-1185">Reference proteome</keyword>
<evidence type="ECO:0000313" key="11">
    <source>
        <dbReference type="EMBL" id="EME38776.1"/>
    </source>
</evidence>
<feature type="signal peptide" evidence="10">
    <location>
        <begin position="1"/>
        <end position="17"/>
    </location>
</feature>
<evidence type="ECO:0000256" key="1">
    <source>
        <dbReference type="ARBA" id="ARBA00006249"/>
    </source>
</evidence>
<keyword evidence="4" id="KW-0479">Metal-binding</keyword>
<keyword evidence="3" id="KW-0119">Carbohydrate metabolism</keyword>
<evidence type="ECO:0000256" key="5">
    <source>
        <dbReference type="ARBA" id="ARBA00022729"/>
    </source>
</evidence>
<evidence type="ECO:0000313" key="12">
    <source>
        <dbReference type="Proteomes" id="UP000016933"/>
    </source>
</evidence>
<evidence type="ECO:0000256" key="4">
    <source>
        <dbReference type="ARBA" id="ARBA00022723"/>
    </source>
</evidence>
<evidence type="ECO:0000256" key="8">
    <source>
        <dbReference type="ARBA" id="ARBA00023157"/>
    </source>
</evidence>
<dbReference type="OMA" id="VWFTEHV"/>